<accession>A0A669DYS2</accession>
<dbReference type="AlphaFoldDB" id="A0A669DYS2"/>
<reference evidence="1" key="2">
    <citation type="submission" date="2025-08" db="UniProtKB">
        <authorList>
            <consortium name="Ensembl"/>
        </authorList>
    </citation>
    <scope>IDENTIFICATION</scope>
</reference>
<dbReference type="InParanoid" id="A0A669DYS2"/>
<reference evidence="2" key="1">
    <citation type="submission" date="2012-01" db="EMBL/GenBank/DDBJ databases">
        <title>The Genome Sequence of Oreochromis niloticus (Nile Tilapia).</title>
        <authorList>
            <consortium name="Broad Institute Genome Assembly Team"/>
            <consortium name="Broad Institute Sequencing Platform"/>
            <person name="Di Palma F."/>
            <person name="Johnson J."/>
            <person name="Lander E.S."/>
            <person name="Lindblad-Toh K."/>
        </authorList>
    </citation>
    <scope>NUCLEOTIDE SEQUENCE [LARGE SCALE GENOMIC DNA]</scope>
</reference>
<sequence length="64" mass="7100">MLSLSLQRVPVLWKTACLVPPASTVRVMFFDFSSAFNTIRPTVLGDKLTAMQVDAPFLLSPFLL</sequence>
<evidence type="ECO:0008006" key="3">
    <source>
        <dbReference type="Google" id="ProtNLM"/>
    </source>
</evidence>
<evidence type="ECO:0000313" key="1">
    <source>
        <dbReference type="Ensembl" id="ENSONIP00000063792.1"/>
    </source>
</evidence>
<reference evidence="1" key="3">
    <citation type="submission" date="2025-09" db="UniProtKB">
        <authorList>
            <consortium name="Ensembl"/>
        </authorList>
    </citation>
    <scope>IDENTIFICATION</scope>
</reference>
<keyword evidence="2" id="KW-1185">Reference proteome</keyword>
<organism evidence="1 2">
    <name type="scientific">Oreochromis niloticus</name>
    <name type="common">Nile tilapia</name>
    <name type="synonym">Tilapia nilotica</name>
    <dbReference type="NCBI Taxonomy" id="8128"/>
    <lineage>
        <taxon>Eukaryota</taxon>
        <taxon>Metazoa</taxon>
        <taxon>Chordata</taxon>
        <taxon>Craniata</taxon>
        <taxon>Vertebrata</taxon>
        <taxon>Euteleostomi</taxon>
        <taxon>Actinopterygii</taxon>
        <taxon>Neopterygii</taxon>
        <taxon>Teleostei</taxon>
        <taxon>Neoteleostei</taxon>
        <taxon>Acanthomorphata</taxon>
        <taxon>Ovalentaria</taxon>
        <taxon>Cichlomorphae</taxon>
        <taxon>Cichliformes</taxon>
        <taxon>Cichlidae</taxon>
        <taxon>African cichlids</taxon>
        <taxon>Pseudocrenilabrinae</taxon>
        <taxon>Oreochromini</taxon>
        <taxon>Oreochromis</taxon>
    </lineage>
</organism>
<protein>
    <recommendedName>
        <fullName evidence="3">Reverse transcriptase domain-containing protein</fullName>
    </recommendedName>
</protein>
<name>A0A669DYS2_ORENI</name>
<proteinExistence type="predicted"/>
<evidence type="ECO:0000313" key="2">
    <source>
        <dbReference type="Proteomes" id="UP000005207"/>
    </source>
</evidence>
<dbReference type="Proteomes" id="UP000005207">
    <property type="component" value="Linkage group LG9"/>
</dbReference>
<dbReference type="Ensembl" id="ENSONIT00000052286.1">
    <property type="protein sequence ID" value="ENSONIP00000063792.1"/>
    <property type="gene ID" value="ENSONIG00000028425.1"/>
</dbReference>